<evidence type="ECO:0000313" key="3">
    <source>
        <dbReference type="Proteomes" id="UP001597185"/>
    </source>
</evidence>
<protein>
    <recommendedName>
        <fullName evidence="4">DUF2061 domain-containing protein</fullName>
    </recommendedName>
</protein>
<evidence type="ECO:0000313" key="2">
    <source>
        <dbReference type="EMBL" id="MFD1570319.1"/>
    </source>
</evidence>
<feature type="transmembrane region" description="Helical" evidence="1">
    <location>
        <begin position="44"/>
        <end position="63"/>
    </location>
</feature>
<evidence type="ECO:0008006" key="4">
    <source>
        <dbReference type="Google" id="ProtNLM"/>
    </source>
</evidence>
<evidence type="ECO:0000256" key="1">
    <source>
        <dbReference type="SAM" id="Phobius"/>
    </source>
</evidence>
<dbReference type="RefSeq" id="WP_256418099.1">
    <property type="nucleotide sequence ID" value="NZ_JANHDL010000004.1"/>
</dbReference>
<dbReference type="EMBL" id="JBHUDB010000002">
    <property type="protein sequence ID" value="MFD1570319.1"/>
    <property type="molecule type" value="Genomic_DNA"/>
</dbReference>
<accession>A0ABD6C0A1</accession>
<dbReference type="AlphaFoldDB" id="A0ABD6C0A1"/>
<comment type="caution">
    <text evidence="2">The sequence shown here is derived from an EMBL/GenBank/DDBJ whole genome shotgun (WGS) entry which is preliminary data.</text>
</comment>
<dbReference type="Proteomes" id="UP001597185">
    <property type="component" value="Unassembled WGS sequence"/>
</dbReference>
<sequence length="100" mass="11627">MYPTHENQVEATPWRRSRLQGYLLLSGIGMLYFTWLATTEFVETGKLTTTFLSHIAVAFLWVLHARLQYWVTQVAIRNELHTARMKQRLDELETAEDSGA</sequence>
<keyword evidence="1" id="KW-0812">Transmembrane</keyword>
<organism evidence="2 3">
    <name type="scientific">Halorubrum laminariae</name>
    <dbReference type="NCBI Taxonomy" id="1433523"/>
    <lineage>
        <taxon>Archaea</taxon>
        <taxon>Methanobacteriati</taxon>
        <taxon>Methanobacteriota</taxon>
        <taxon>Stenosarchaea group</taxon>
        <taxon>Halobacteria</taxon>
        <taxon>Halobacteriales</taxon>
        <taxon>Haloferacaceae</taxon>
        <taxon>Halorubrum</taxon>
    </lineage>
</organism>
<keyword evidence="1" id="KW-1133">Transmembrane helix</keyword>
<keyword evidence="1" id="KW-0472">Membrane</keyword>
<reference evidence="2 3" key="1">
    <citation type="journal article" date="2019" name="Int. J. Syst. Evol. Microbiol.">
        <title>The Global Catalogue of Microorganisms (GCM) 10K type strain sequencing project: providing services to taxonomists for standard genome sequencing and annotation.</title>
        <authorList>
            <consortium name="The Broad Institute Genomics Platform"/>
            <consortium name="The Broad Institute Genome Sequencing Center for Infectious Disease"/>
            <person name="Wu L."/>
            <person name="Ma J."/>
        </authorList>
    </citation>
    <scope>NUCLEOTIDE SEQUENCE [LARGE SCALE GENOMIC DNA]</scope>
    <source>
        <strain evidence="2 3">CGMCC 1.12689</strain>
    </source>
</reference>
<name>A0ABD6C0A1_9EURY</name>
<gene>
    <name evidence="2" type="ORF">ACFR9T_06910</name>
</gene>
<proteinExistence type="predicted"/>
<feature type="transmembrane region" description="Helical" evidence="1">
    <location>
        <begin position="21"/>
        <end position="38"/>
    </location>
</feature>
<keyword evidence="3" id="KW-1185">Reference proteome</keyword>